<sequence>MVRDVKMLSVLIRRRYREGASLAVVARELGVSKSTVRRHVPVRERRDASAAARQRHRSRAQTPYEKALRAQVVRLYRSGMPQQRVAATLGISVEAVVARLEPSQRRSKQEAARLAGEQQGDLLPKEEIVARYVQGATMAELGRLYGVHPSTIRRRIPDDLIRGRAPGPRPRSGRVLVEEEVRRQYAAGESAYALAREFGVSAHTIQARIPDTDWRGRPAEEASVPPPRPVQPRKGGVRMVLVLTDEEILARYRAGQSATAIGRAAGVDCRTILRRIPEHERRSHLQAQRLNRPAPDVDADTIRALRARGLTWEAIAAEVGLSAKTLRARA</sequence>
<gene>
    <name evidence="2" type="ORF">CP977_00490</name>
    <name evidence="1" type="ORF">GCM10010497_59390</name>
</gene>
<evidence type="ECO:0000313" key="3">
    <source>
        <dbReference type="Proteomes" id="UP000326029"/>
    </source>
</evidence>
<reference evidence="2 3" key="2">
    <citation type="submission" date="2017-09" db="EMBL/GenBank/DDBJ databases">
        <authorList>
            <person name="Lee N."/>
            <person name="Cho B.-K."/>
        </authorList>
    </citation>
    <scope>NUCLEOTIDE SEQUENCE [LARGE SCALE GENOMIC DNA]</scope>
    <source>
        <strain evidence="2 3">ATCC 19740</strain>
    </source>
</reference>
<evidence type="ECO:0000313" key="4">
    <source>
        <dbReference type="Proteomes" id="UP000642014"/>
    </source>
</evidence>
<dbReference type="EMBL" id="BMSJ01000014">
    <property type="protein sequence ID" value="GGR48137.1"/>
    <property type="molecule type" value="Genomic_DNA"/>
</dbReference>
<evidence type="ECO:0000313" key="1">
    <source>
        <dbReference type="EMBL" id="GGR48137.1"/>
    </source>
</evidence>
<dbReference type="Proteomes" id="UP000326029">
    <property type="component" value="Chromosome"/>
</dbReference>
<accession>A0AAV4KT11</accession>
<reference evidence="1 4" key="1">
    <citation type="journal article" date="2014" name="Int. J. Syst. Evol. Microbiol.">
        <title>Complete genome sequence of Corynebacterium casei LMG S-19264T (=DSM 44701T), isolated from a smear-ripened cheese.</title>
        <authorList>
            <consortium name="US DOE Joint Genome Institute (JGI-PGF)"/>
            <person name="Walter F."/>
            <person name="Albersmeier A."/>
            <person name="Kalinowski J."/>
            <person name="Ruckert C."/>
        </authorList>
    </citation>
    <scope>NUCLEOTIDE SEQUENCE [LARGE SCALE GENOMIC DNA]</scope>
    <source>
        <strain evidence="1 4">JCM 4205</strain>
    </source>
</reference>
<evidence type="ECO:0000313" key="2">
    <source>
        <dbReference type="EMBL" id="QEV30869.1"/>
    </source>
</evidence>
<dbReference type="GeneID" id="95452282"/>
<protein>
    <submittedName>
        <fullName evidence="2">Helix-turn-helix domain-containing protein</fullName>
    </submittedName>
</protein>
<reference evidence="1" key="3">
    <citation type="submission" date="2023-08" db="EMBL/GenBank/DDBJ databases">
        <authorList>
            <person name="Sun Q."/>
            <person name="Ohkuma M."/>
        </authorList>
    </citation>
    <scope>NUCLEOTIDE SEQUENCE</scope>
    <source>
        <strain evidence="1">JCM 4205</strain>
    </source>
</reference>
<organism evidence="1 4">
    <name type="scientific">Streptomyces cinereoruber</name>
    <dbReference type="NCBI Taxonomy" id="67260"/>
    <lineage>
        <taxon>Bacteria</taxon>
        <taxon>Bacillati</taxon>
        <taxon>Actinomycetota</taxon>
        <taxon>Actinomycetes</taxon>
        <taxon>Kitasatosporales</taxon>
        <taxon>Streptomycetaceae</taxon>
        <taxon>Streptomyces</taxon>
    </lineage>
</organism>
<dbReference type="AlphaFoldDB" id="A0AAV4KT11"/>
<name>A0AAV4KT11_9ACTN</name>
<dbReference type="EMBL" id="CP023693">
    <property type="protein sequence ID" value="QEV30869.1"/>
    <property type="molecule type" value="Genomic_DNA"/>
</dbReference>
<keyword evidence="3" id="KW-1185">Reference proteome</keyword>
<proteinExistence type="predicted"/>
<dbReference type="Proteomes" id="UP000642014">
    <property type="component" value="Unassembled WGS sequence"/>
</dbReference>
<dbReference type="RefSeq" id="WP_152369361.1">
    <property type="nucleotide sequence ID" value="NZ_BMSJ01000014.1"/>
</dbReference>